<evidence type="ECO:0000256" key="6">
    <source>
        <dbReference type="ARBA" id="ARBA00023158"/>
    </source>
</evidence>
<dbReference type="SUPFAM" id="SSF53098">
    <property type="entry name" value="Ribonuclease H-like"/>
    <property type="match status" value="1"/>
</dbReference>
<dbReference type="InterPro" id="IPR012337">
    <property type="entry name" value="RNaseH-like_sf"/>
</dbReference>
<protein>
    <submittedName>
        <fullName evidence="11">Protein aubergine</fullName>
    </submittedName>
</protein>
<dbReference type="PANTHER" id="PTHR22891">
    <property type="entry name" value="EUKARYOTIC TRANSLATION INITIATION FACTOR 2C"/>
    <property type="match status" value="1"/>
</dbReference>
<dbReference type="InterPro" id="IPR036085">
    <property type="entry name" value="PAZ_dom_sf"/>
</dbReference>
<dbReference type="Proteomes" id="UP000198287">
    <property type="component" value="Unassembled WGS sequence"/>
</dbReference>
<evidence type="ECO:0000259" key="9">
    <source>
        <dbReference type="PROSITE" id="PS50821"/>
    </source>
</evidence>
<feature type="compositionally biased region" description="Gly residues" evidence="8">
    <location>
        <begin position="187"/>
        <end position="210"/>
    </location>
</feature>
<dbReference type="SMART" id="SM00949">
    <property type="entry name" value="PAZ"/>
    <property type="match status" value="1"/>
</dbReference>
<dbReference type="STRING" id="158441.A0A226F241"/>
<dbReference type="OrthoDB" id="445936at2759"/>
<keyword evidence="5" id="KW-0694">RNA-binding</keyword>
<evidence type="ECO:0000313" key="12">
    <source>
        <dbReference type="Proteomes" id="UP000198287"/>
    </source>
</evidence>
<dbReference type="Pfam" id="PF02171">
    <property type="entry name" value="Piwi"/>
    <property type="match status" value="1"/>
</dbReference>
<accession>A0A226F241</accession>
<dbReference type="Gene3D" id="2.170.260.10">
    <property type="entry name" value="paz domain"/>
    <property type="match status" value="1"/>
</dbReference>
<feature type="domain" description="Piwi" evidence="10">
    <location>
        <begin position="698"/>
        <end position="994"/>
    </location>
</feature>
<reference evidence="11 12" key="1">
    <citation type="submission" date="2015-12" db="EMBL/GenBank/DDBJ databases">
        <title>The genome of Folsomia candida.</title>
        <authorList>
            <person name="Faddeeva A."/>
            <person name="Derks M.F."/>
            <person name="Anvar Y."/>
            <person name="Smit S."/>
            <person name="Van Straalen N."/>
            <person name="Roelofs D."/>
        </authorList>
    </citation>
    <scope>NUCLEOTIDE SEQUENCE [LARGE SCALE GENOMIC DNA]</scope>
    <source>
        <strain evidence="11 12">VU population</strain>
        <tissue evidence="11">Whole body</tissue>
    </source>
</reference>
<dbReference type="FunFam" id="3.30.420.10:FF:000014">
    <property type="entry name" value="Piwi-like RNA-mediated gene silencing 1"/>
    <property type="match status" value="1"/>
</dbReference>
<dbReference type="EMBL" id="LNIX01000001">
    <property type="protein sequence ID" value="OXA63420.1"/>
    <property type="molecule type" value="Genomic_DNA"/>
</dbReference>
<evidence type="ECO:0000313" key="11">
    <source>
        <dbReference type="EMBL" id="OXA63420.1"/>
    </source>
</evidence>
<dbReference type="GO" id="GO:0005737">
    <property type="term" value="C:cytoplasm"/>
    <property type="evidence" value="ECO:0007669"/>
    <property type="project" value="UniProtKB-SubCell"/>
</dbReference>
<evidence type="ECO:0000256" key="5">
    <source>
        <dbReference type="ARBA" id="ARBA00022884"/>
    </source>
</evidence>
<evidence type="ECO:0000259" key="10">
    <source>
        <dbReference type="PROSITE" id="PS50822"/>
    </source>
</evidence>
<dbReference type="Pfam" id="PF23278">
    <property type="entry name" value="Piwi_N"/>
    <property type="match status" value="1"/>
</dbReference>
<gene>
    <name evidence="11" type="ORF">Fcan01_03875</name>
</gene>
<dbReference type="GO" id="GO:0030154">
    <property type="term" value="P:cell differentiation"/>
    <property type="evidence" value="ECO:0007669"/>
    <property type="project" value="UniProtKB-KW"/>
</dbReference>
<dbReference type="Gene3D" id="3.30.420.10">
    <property type="entry name" value="Ribonuclease H-like superfamily/Ribonuclease H"/>
    <property type="match status" value="1"/>
</dbReference>
<feature type="domain" description="PAZ" evidence="9">
    <location>
        <begin position="420"/>
        <end position="529"/>
    </location>
</feature>
<dbReference type="InterPro" id="IPR003165">
    <property type="entry name" value="Piwi"/>
</dbReference>
<sequence>MSYSGRGGDDRWQDRSRGRRGDDPYDDRARNRSRYAYEPEDLDDEPVISRDLSGDRHPSRDPSRDRIPRDRYGGGRDYGGDYVDGVGGDEFHPPAYGSASRDYRPPGRGRPIPPGYGAGASRDYPPNGGGSNGHRNGGHHGAAMRRSPDEPYDEVPRGTSPKRPRGDDDASYGQAPSGAGHYDPGGPSRGGGSEDGGRGGGRGRGGGTRGGRGRARQTYEERRRERLEQHDLVISRGVDKYGEKMKKMGGTGRPANLLANYFVLEKRTDWAIYHYRVDFLPEERETRIKKKLLRIHQDTLGAYIFDGSSLYLSHRLNPDPLILCSVREDQEKVELSVRLVAELAPTDVMYLQIYNIMVRKCLEFMELEELGRHFYDRHQAIKIEAHRLELWPGYKTSMRNHEHDVLLGVEITHKVLRTDNCLHVMTRLRGGQNYRHDIKEELVGSIVMTHYNRKTYRVDDIDWDNSPGATFDMKDHGTVTFADYFAKKYGLRCTDMRQPMLVSRPKKRDFHRGQTGPVLLVPEFCQMTGLTDEMRSNFQLMKSLTGYLHVSPDRRVDAVKKFMARLKQAPGVREELSRWGLKFNDNLVRVKGRVVDREKIMFGQNQHETASDKADWNAAFRNHEMASTVPLENWVVIVPQRDAQAIDEVVSKMQRVGEPIRFRVSRPREVIRIPDIRIPTYLAAIDQAMSNQKGKIQMIFIVLPRQVTDIYAAVKKRCAVDFGIPSQCFVAKNAHNPRGLMSIATKVVVQVNAKLGGEPWFVQIPLKKLMIVGFDVYHCGKRKGASVGAMVATTHETQAKYYSTVSFHNSKEELSSNLCADMTKCMYAFQNVNKDLPDRIIMYRDGVGEGQLNFVFETEMRQIKQAMNQVYTAAGKALPKFSFIVVTKKINTRIFAQLGNGRIENPDAGTIVDDVITLPERFDFYLISQFSRQGTVSPASYNVLCDSQGLDADKIQRLTYKLCHMYFNWSGTVTVPAPCQYAHKLAYLTGVALQGNSSSEGLSHLLHFL</sequence>
<keyword evidence="3" id="KW-0963">Cytoplasm</keyword>
<dbReference type="PROSITE" id="PS50821">
    <property type="entry name" value="PAZ"/>
    <property type="match status" value="1"/>
</dbReference>
<dbReference type="PROSITE" id="PS50822">
    <property type="entry name" value="PIWI"/>
    <property type="match status" value="1"/>
</dbReference>
<feature type="compositionally biased region" description="Basic and acidic residues" evidence="8">
    <location>
        <begin position="217"/>
        <end position="227"/>
    </location>
</feature>
<evidence type="ECO:0000256" key="1">
    <source>
        <dbReference type="ARBA" id="ARBA00004496"/>
    </source>
</evidence>
<feature type="compositionally biased region" description="Basic and acidic residues" evidence="8">
    <location>
        <begin position="7"/>
        <end position="30"/>
    </location>
</feature>
<dbReference type="InterPro" id="IPR003100">
    <property type="entry name" value="PAZ_dom"/>
</dbReference>
<feature type="compositionally biased region" description="Basic and acidic residues" evidence="8">
    <location>
        <begin position="52"/>
        <end position="74"/>
    </location>
</feature>
<keyword evidence="12" id="KW-1185">Reference proteome</keyword>
<dbReference type="SUPFAM" id="SSF101690">
    <property type="entry name" value="PAZ domain"/>
    <property type="match status" value="1"/>
</dbReference>
<dbReference type="GO" id="GO:0003723">
    <property type="term" value="F:RNA binding"/>
    <property type="evidence" value="ECO:0007669"/>
    <property type="project" value="UniProtKB-KW"/>
</dbReference>
<evidence type="ECO:0000256" key="4">
    <source>
        <dbReference type="ARBA" id="ARBA00022782"/>
    </source>
</evidence>
<dbReference type="OMA" id="IVHYHVD"/>
<keyword evidence="6" id="KW-0943">RNA-mediated gene silencing</keyword>
<feature type="region of interest" description="Disordered" evidence="8">
    <location>
        <begin position="1"/>
        <end position="227"/>
    </location>
</feature>
<proteinExistence type="inferred from homology"/>
<dbReference type="Gene3D" id="3.40.50.2300">
    <property type="match status" value="1"/>
</dbReference>
<keyword evidence="2" id="KW-0217">Developmental protein</keyword>
<name>A0A226F241_FOLCA</name>
<dbReference type="GO" id="GO:0140965">
    <property type="term" value="P:secondary piRNA processing"/>
    <property type="evidence" value="ECO:0007669"/>
    <property type="project" value="UniProtKB-ARBA"/>
</dbReference>
<evidence type="ECO:0000256" key="3">
    <source>
        <dbReference type="ARBA" id="ARBA00022490"/>
    </source>
</evidence>
<comment type="caution">
    <text evidence="11">The sequence shown here is derived from an EMBL/GenBank/DDBJ whole genome shotgun (WGS) entry which is preliminary data.</text>
</comment>
<organism evidence="11 12">
    <name type="scientific">Folsomia candida</name>
    <name type="common">Springtail</name>
    <dbReference type="NCBI Taxonomy" id="158441"/>
    <lineage>
        <taxon>Eukaryota</taxon>
        <taxon>Metazoa</taxon>
        <taxon>Ecdysozoa</taxon>
        <taxon>Arthropoda</taxon>
        <taxon>Hexapoda</taxon>
        <taxon>Collembola</taxon>
        <taxon>Entomobryomorpha</taxon>
        <taxon>Isotomoidea</taxon>
        <taxon>Isotomidae</taxon>
        <taxon>Proisotominae</taxon>
        <taxon>Folsomia</taxon>
    </lineage>
</organism>
<dbReference type="SMART" id="SM00950">
    <property type="entry name" value="Piwi"/>
    <property type="match status" value="1"/>
</dbReference>
<comment type="similarity">
    <text evidence="7">Belongs to the argonaute family. Piwi subfamily.</text>
</comment>
<dbReference type="FunFam" id="2.170.260.10:FF:000003">
    <property type="entry name" value="Piwi-like RNA-mediated gene silencing 2"/>
    <property type="match status" value="1"/>
</dbReference>
<dbReference type="InterPro" id="IPR036397">
    <property type="entry name" value="RNaseH_sf"/>
</dbReference>
<dbReference type="AlphaFoldDB" id="A0A226F241"/>
<dbReference type="CDD" id="cd04658">
    <property type="entry name" value="Piwi_piwi-like_Euk"/>
    <property type="match status" value="1"/>
</dbReference>
<dbReference type="Pfam" id="PF02170">
    <property type="entry name" value="PAZ"/>
    <property type="match status" value="1"/>
</dbReference>
<evidence type="ECO:0000256" key="7">
    <source>
        <dbReference type="ARBA" id="ARBA00038291"/>
    </source>
</evidence>
<keyword evidence="4" id="KW-0221">Differentiation</keyword>
<evidence type="ECO:0000256" key="2">
    <source>
        <dbReference type="ARBA" id="ARBA00022473"/>
    </source>
</evidence>
<evidence type="ECO:0000256" key="8">
    <source>
        <dbReference type="SAM" id="MobiDB-lite"/>
    </source>
</evidence>
<comment type="subcellular location">
    <subcellularLocation>
        <location evidence="1">Cytoplasm</location>
    </subcellularLocation>
</comment>
<dbReference type="CDD" id="cd02845">
    <property type="entry name" value="PAZ_piwi_like"/>
    <property type="match status" value="1"/>
</dbReference>